<gene>
    <name evidence="5" type="primary">orn</name>
    <name evidence="5" type="ORF">NHN17_19770</name>
</gene>
<dbReference type="Pfam" id="PF00929">
    <property type="entry name" value="RNase_T"/>
    <property type="match status" value="1"/>
</dbReference>
<name>A0ABT1N6D8_9GAMM</name>
<dbReference type="SMART" id="SM00479">
    <property type="entry name" value="EXOIII"/>
    <property type="match status" value="1"/>
</dbReference>
<proteinExistence type="predicted"/>
<dbReference type="Gene3D" id="3.30.420.10">
    <property type="entry name" value="Ribonuclease H-like superfamily/Ribonuclease H"/>
    <property type="match status" value="1"/>
</dbReference>
<organism evidence="5 6">
    <name type="scientific">Photobacterium pectinilyticum</name>
    <dbReference type="NCBI Taxonomy" id="2906793"/>
    <lineage>
        <taxon>Bacteria</taxon>
        <taxon>Pseudomonadati</taxon>
        <taxon>Pseudomonadota</taxon>
        <taxon>Gammaproteobacteria</taxon>
        <taxon>Vibrionales</taxon>
        <taxon>Vibrionaceae</taxon>
        <taxon>Photobacterium</taxon>
    </lineage>
</organism>
<dbReference type="NCBIfam" id="NF003765">
    <property type="entry name" value="PRK05359.1"/>
    <property type="match status" value="1"/>
</dbReference>
<keyword evidence="1" id="KW-0540">Nuclease</keyword>
<keyword evidence="6" id="KW-1185">Reference proteome</keyword>
<dbReference type="GO" id="GO:0016787">
    <property type="term" value="F:hydrolase activity"/>
    <property type="evidence" value="ECO:0007669"/>
    <property type="project" value="UniProtKB-KW"/>
</dbReference>
<dbReference type="Proteomes" id="UP001524460">
    <property type="component" value="Unassembled WGS sequence"/>
</dbReference>
<accession>A0ABT1N6D8</accession>
<dbReference type="EMBL" id="JANEYT010000063">
    <property type="protein sequence ID" value="MCQ1060286.1"/>
    <property type="molecule type" value="Genomic_DNA"/>
</dbReference>
<dbReference type="RefSeq" id="WP_255044367.1">
    <property type="nucleotide sequence ID" value="NZ_JANEYT010000063.1"/>
</dbReference>
<reference evidence="5 6" key="1">
    <citation type="submission" date="2022-07" db="EMBL/GenBank/DDBJ databases">
        <title>Photobacterium pectinilyticum sp. nov., a marine bacterium isolated from surface seawater of Qingdao offshore.</title>
        <authorList>
            <person name="Wang X."/>
        </authorList>
    </citation>
    <scope>NUCLEOTIDE SEQUENCE [LARGE SCALE GENOMIC DNA]</scope>
    <source>
        <strain evidence="5 6">ZSDE20</strain>
    </source>
</reference>
<evidence type="ECO:0000313" key="5">
    <source>
        <dbReference type="EMBL" id="MCQ1060286.1"/>
    </source>
</evidence>
<dbReference type="InterPro" id="IPR013520">
    <property type="entry name" value="Ribonucl_H"/>
</dbReference>
<dbReference type="InterPro" id="IPR012337">
    <property type="entry name" value="RNaseH-like_sf"/>
</dbReference>
<dbReference type="CDD" id="cd06135">
    <property type="entry name" value="Orn"/>
    <property type="match status" value="1"/>
</dbReference>
<dbReference type="SUPFAM" id="SSF53098">
    <property type="entry name" value="Ribonuclease H-like"/>
    <property type="match status" value="1"/>
</dbReference>
<dbReference type="InterPro" id="IPR036397">
    <property type="entry name" value="RNaseH_sf"/>
</dbReference>
<keyword evidence="3" id="KW-0269">Exonuclease</keyword>
<protein>
    <submittedName>
        <fullName evidence="5">Oligoribonuclease</fullName>
        <ecNumber evidence="5">3.1.-.-</ecNumber>
    </submittedName>
</protein>
<evidence type="ECO:0000256" key="1">
    <source>
        <dbReference type="ARBA" id="ARBA00022722"/>
    </source>
</evidence>
<sequence length="217" mass="24857">MIVWIDLETTGFNTYSGEVHGARHNLILSMGIVVTDENLNFLHEGKEIFIKHSDELLQERLTDWAREHHSKSGLLDNCSSMGVSMAIAEQEVIKYLESLNVEKFNLKTKKGAVIAGNNIQFDRSFINAQMKELDRWFHYRMLDVSALAMAARFWQPDVEKAVEKQYLHTALEDIKESIQEARFYKHALFSLNHSDAEVAISLAQTHLTLDHARQLAS</sequence>
<comment type="caution">
    <text evidence="5">The sequence shown here is derived from an EMBL/GenBank/DDBJ whole genome shotgun (WGS) entry which is preliminary data.</text>
</comment>
<evidence type="ECO:0000259" key="4">
    <source>
        <dbReference type="SMART" id="SM00479"/>
    </source>
</evidence>
<evidence type="ECO:0000256" key="2">
    <source>
        <dbReference type="ARBA" id="ARBA00022801"/>
    </source>
</evidence>
<evidence type="ECO:0000256" key="3">
    <source>
        <dbReference type="ARBA" id="ARBA00022839"/>
    </source>
</evidence>
<dbReference type="InterPro" id="IPR022894">
    <property type="entry name" value="Oligoribonuclease"/>
</dbReference>
<evidence type="ECO:0000313" key="6">
    <source>
        <dbReference type="Proteomes" id="UP001524460"/>
    </source>
</evidence>
<feature type="domain" description="Exonuclease" evidence="4">
    <location>
        <begin position="1"/>
        <end position="190"/>
    </location>
</feature>
<keyword evidence="2 5" id="KW-0378">Hydrolase</keyword>
<dbReference type="EC" id="3.1.-.-" evidence="5"/>